<evidence type="ECO:0000313" key="6">
    <source>
        <dbReference type="EMBL" id="TMQ48890.1"/>
    </source>
</evidence>
<dbReference type="CDD" id="cd03528">
    <property type="entry name" value="Rieske_RO_ferredoxin"/>
    <property type="match status" value="1"/>
</dbReference>
<keyword evidence="1" id="KW-0001">2Fe-2S</keyword>
<dbReference type="InterPro" id="IPR036922">
    <property type="entry name" value="Rieske_2Fe-2S_sf"/>
</dbReference>
<dbReference type="GO" id="GO:0051537">
    <property type="term" value="F:2 iron, 2 sulfur cluster binding"/>
    <property type="evidence" value="ECO:0007669"/>
    <property type="project" value="UniProtKB-KW"/>
</dbReference>
<dbReference type="SUPFAM" id="SSF50022">
    <property type="entry name" value="ISP domain"/>
    <property type="match status" value="1"/>
</dbReference>
<gene>
    <name evidence="6" type="ORF">E6K73_10895</name>
</gene>
<evidence type="ECO:0000256" key="3">
    <source>
        <dbReference type="ARBA" id="ARBA00023004"/>
    </source>
</evidence>
<protein>
    <submittedName>
        <fullName evidence="6">Non-heme iron oxygenase ferredoxin subunit</fullName>
    </submittedName>
</protein>
<keyword evidence="3" id="KW-0408">Iron</keyword>
<evidence type="ECO:0000256" key="1">
    <source>
        <dbReference type="ARBA" id="ARBA00022714"/>
    </source>
</evidence>
<reference evidence="6 7" key="1">
    <citation type="journal article" date="2019" name="Nat. Microbiol.">
        <title>Mediterranean grassland soil C-N compound turnover is dependent on rainfall and depth, and is mediated by genomically divergent microorganisms.</title>
        <authorList>
            <person name="Diamond S."/>
            <person name="Andeer P.F."/>
            <person name="Li Z."/>
            <person name="Crits-Christoph A."/>
            <person name="Burstein D."/>
            <person name="Anantharaman K."/>
            <person name="Lane K.R."/>
            <person name="Thomas B.C."/>
            <person name="Pan C."/>
            <person name="Northen T.R."/>
            <person name="Banfield J.F."/>
        </authorList>
    </citation>
    <scope>NUCLEOTIDE SEQUENCE [LARGE SCALE GENOMIC DNA]</scope>
    <source>
        <strain evidence="6">WS_3</strain>
    </source>
</reference>
<dbReference type="Pfam" id="PF00355">
    <property type="entry name" value="Rieske"/>
    <property type="match status" value="1"/>
</dbReference>
<dbReference type="InterPro" id="IPR017941">
    <property type="entry name" value="Rieske_2Fe-2S"/>
</dbReference>
<dbReference type="Gene3D" id="2.102.10.10">
    <property type="entry name" value="Rieske [2Fe-2S] iron-sulphur domain"/>
    <property type="match status" value="1"/>
</dbReference>
<sequence length="107" mass="11470">MSTTADGFVTVARVGEIPEGGVKLVRVDDQTIAVFHIDGEYHAIDDICTHDGGPLAEGRLEGEVIECPRHGARFNVKTGEVLSLPATVPVPTYEVRVEGDDIQVGWA</sequence>
<dbReference type="PROSITE" id="PS51296">
    <property type="entry name" value="RIESKE"/>
    <property type="match status" value="1"/>
</dbReference>
<evidence type="ECO:0000256" key="4">
    <source>
        <dbReference type="ARBA" id="ARBA00023014"/>
    </source>
</evidence>
<proteinExistence type="predicted"/>
<keyword evidence="4" id="KW-0411">Iron-sulfur</keyword>
<name>A0A538SBY3_UNCEI</name>
<dbReference type="AlphaFoldDB" id="A0A538SBY3"/>
<evidence type="ECO:0000259" key="5">
    <source>
        <dbReference type="PROSITE" id="PS51296"/>
    </source>
</evidence>
<accession>A0A538SBY3</accession>
<organism evidence="6 7">
    <name type="scientific">Eiseniibacteriota bacterium</name>
    <dbReference type="NCBI Taxonomy" id="2212470"/>
    <lineage>
        <taxon>Bacteria</taxon>
        <taxon>Candidatus Eiseniibacteriota</taxon>
    </lineage>
</organism>
<dbReference type="EMBL" id="VBOT01000131">
    <property type="protein sequence ID" value="TMQ48890.1"/>
    <property type="molecule type" value="Genomic_DNA"/>
</dbReference>
<dbReference type="PANTHER" id="PTHR21496">
    <property type="entry name" value="FERREDOXIN-RELATED"/>
    <property type="match status" value="1"/>
</dbReference>
<evidence type="ECO:0000313" key="7">
    <source>
        <dbReference type="Proteomes" id="UP000320184"/>
    </source>
</evidence>
<comment type="caution">
    <text evidence="6">The sequence shown here is derived from an EMBL/GenBank/DDBJ whole genome shotgun (WGS) entry which is preliminary data.</text>
</comment>
<feature type="domain" description="Rieske" evidence="5">
    <location>
        <begin position="9"/>
        <end position="104"/>
    </location>
</feature>
<dbReference type="Proteomes" id="UP000320184">
    <property type="component" value="Unassembled WGS sequence"/>
</dbReference>
<dbReference type="GO" id="GO:0046872">
    <property type="term" value="F:metal ion binding"/>
    <property type="evidence" value="ECO:0007669"/>
    <property type="project" value="UniProtKB-KW"/>
</dbReference>
<keyword evidence="2" id="KW-0479">Metal-binding</keyword>
<evidence type="ECO:0000256" key="2">
    <source>
        <dbReference type="ARBA" id="ARBA00022723"/>
    </source>
</evidence>
<dbReference type="PANTHER" id="PTHR21496:SF23">
    <property type="entry name" value="3-PHENYLPROPIONATE_CINNAMIC ACID DIOXYGENASE FERREDOXIN SUBUNIT"/>
    <property type="match status" value="1"/>
</dbReference>